<name>A0AAV9HEW5_9PEZI</name>
<comment type="caution">
    <text evidence="1">The sequence shown here is derived from an EMBL/GenBank/DDBJ whole genome shotgun (WGS) entry which is preliminary data.</text>
</comment>
<feature type="non-terminal residue" evidence="1">
    <location>
        <position position="1"/>
    </location>
</feature>
<proteinExistence type="predicted"/>
<dbReference type="Proteomes" id="UP001321749">
    <property type="component" value="Unassembled WGS sequence"/>
</dbReference>
<dbReference type="EMBL" id="MU865036">
    <property type="protein sequence ID" value="KAK4459461.1"/>
    <property type="molecule type" value="Genomic_DNA"/>
</dbReference>
<reference evidence="1" key="2">
    <citation type="submission" date="2023-06" db="EMBL/GenBank/DDBJ databases">
        <authorList>
            <consortium name="Lawrence Berkeley National Laboratory"/>
            <person name="Mondo S.J."/>
            <person name="Hensen N."/>
            <person name="Bonometti L."/>
            <person name="Westerberg I."/>
            <person name="Brannstrom I.O."/>
            <person name="Guillou S."/>
            <person name="Cros-Aarteil S."/>
            <person name="Calhoun S."/>
            <person name="Haridas S."/>
            <person name="Kuo A."/>
            <person name="Pangilinan J."/>
            <person name="Riley R."/>
            <person name="Labutti K."/>
            <person name="Andreopoulos B."/>
            <person name="Lipzen A."/>
            <person name="Chen C."/>
            <person name="Yanf M."/>
            <person name="Daum C."/>
            <person name="Ng V."/>
            <person name="Clum A."/>
            <person name="Steindorff A."/>
            <person name="Ohm R."/>
            <person name="Martin F."/>
            <person name="Silar P."/>
            <person name="Natvig D."/>
            <person name="Lalanne C."/>
            <person name="Gautier V."/>
            <person name="Ament-Velasquez S.L."/>
            <person name="Kruys A."/>
            <person name="Hutchinson M.I."/>
            <person name="Powell A.J."/>
            <person name="Barry K."/>
            <person name="Miller A.N."/>
            <person name="Grigoriev I.V."/>
            <person name="Debuchy R."/>
            <person name="Gladieux P."/>
            <person name="Thoren M.H."/>
            <person name="Johannesson H."/>
        </authorList>
    </citation>
    <scope>NUCLEOTIDE SEQUENCE</scope>
    <source>
        <strain evidence="1">PSN324</strain>
    </source>
</reference>
<gene>
    <name evidence="1" type="ORF">QBC42DRAFT_183357</name>
</gene>
<dbReference type="Pfam" id="PF11905">
    <property type="entry name" value="DUF3425"/>
    <property type="match status" value="1"/>
</dbReference>
<protein>
    <submittedName>
        <fullName evidence="1">Uncharacterized protein</fullName>
    </submittedName>
</protein>
<dbReference type="PANTHER" id="PTHR38116:SF1">
    <property type="entry name" value="BZIP DOMAIN-CONTAINING PROTEIN"/>
    <property type="match status" value="1"/>
</dbReference>
<reference evidence="1" key="1">
    <citation type="journal article" date="2023" name="Mol. Phylogenet. Evol.">
        <title>Genome-scale phylogeny and comparative genomics of the fungal order Sordariales.</title>
        <authorList>
            <person name="Hensen N."/>
            <person name="Bonometti L."/>
            <person name="Westerberg I."/>
            <person name="Brannstrom I.O."/>
            <person name="Guillou S."/>
            <person name="Cros-Aarteil S."/>
            <person name="Calhoun S."/>
            <person name="Haridas S."/>
            <person name="Kuo A."/>
            <person name="Mondo S."/>
            <person name="Pangilinan J."/>
            <person name="Riley R."/>
            <person name="LaButti K."/>
            <person name="Andreopoulos B."/>
            <person name="Lipzen A."/>
            <person name="Chen C."/>
            <person name="Yan M."/>
            <person name="Daum C."/>
            <person name="Ng V."/>
            <person name="Clum A."/>
            <person name="Steindorff A."/>
            <person name="Ohm R.A."/>
            <person name="Martin F."/>
            <person name="Silar P."/>
            <person name="Natvig D.O."/>
            <person name="Lalanne C."/>
            <person name="Gautier V."/>
            <person name="Ament-Velasquez S.L."/>
            <person name="Kruys A."/>
            <person name="Hutchinson M.I."/>
            <person name="Powell A.J."/>
            <person name="Barry K."/>
            <person name="Miller A.N."/>
            <person name="Grigoriev I.V."/>
            <person name="Debuchy R."/>
            <person name="Gladieux P."/>
            <person name="Hiltunen Thoren M."/>
            <person name="Johannesson H."/>
        </authorList>
    </citation>
    <scope>NUCLEOTIDE SEQUENCE</scope>
    <source>
        <strain evidence="1">PSN324</strain>
    </source>
</reference>
<dbReference type="AlphaFoldDB" id="A0AAV9HEW5"/>
<sequence length="121" mass="13859">PQTFPAHLSGTMLQRTVTHHPWLDLFPIPRMRDNILRGIQAGERVEDEICDALVCDFLNLEANSTASLVIWGNSWEMDHWEFSPDFFGKWGVLLKGCPEVLGATNRWRAKRGEPRIEELTA</sequence>
<evidence type="ECO:0000313" key="1">
    <source>
        <dbReference type="EMBL" id="KAK4459461.1"/>
    </source>
</evidence>
<accession>A0AAV9HEW5</accession>
<dbReference type="InterPro" id="IPR021833">
    <property type="entry name" value="DUF3425"/>
</dbReference>
<evidence type="ECO:0000313" key="2">
    <source>
        <dbReference type="Proteomes" id="UP001321749"/>
    </source>
</evidence>
<keyword evidence="2" id="KW-1185">Reference proteome</keyword>
<dbReference type="PANTHER" id="PTHR38116">
    <property type="entry name" value="CHROMOSOME 7, WHOLE GENOME SHOTGUN SEQUENCE"/>
    <property type="match status" value="1"/>
</dbReference>
<organism evidence="1 2">
    <name type="scientific">Cladorrhinum samala</name>
    <dbReference type="NCBI Taxonomy" id="585594"/>
    <lineage>
        <taxon>Eukaryota</taxon>
        <taxon>Fungi</taxon>
        <taxon>Dikarya</taxon>
        <taxon>Ascomycota</taxon>
        <taxon>Pezizomycotina</taxon>
        <taxon>Sordariomycetes</taxon>
        <taxon>Sordariomycetidae</taxon>
        <taxon>Sordariales</taxon>
        <taxon>Podosporaceae</taxon>
        <taxon>Cladorrhinum</taxon>
    </lineage>
</organism>